<dbReference type="AlphaFoldDB" id="A0A9W2VS07"/>
<feature type="domain" description="Izumo protein immunoglobulin" evidence="5">
    <location>
        <begin position="169"/>
        <end position="252"/>
    </location>
</feature>
<dbReference type="GO" id="GO:0007342">
    <property type="term" value="P:fusion of sperm to egg plasma membrane involved in single fertilization"/>
    <property type="evidence" value="ECO:0007669"/>
    <property type="project" value="InterPro"/>
</dbReference>
<dbReference type="SUPFAM" id="SSF48726">
    <property type="entry name" value="Immunoglobulin"/>
    <property type="match status" value="1"/>
</dbReference>
<protein>
    <submittedName>
        <fullName evidence="7">Izumo sperm-egg fusion protein 1-like isoform X1</fullName>
    </submittedName>
</protein>
<evidence type="ECO:0000313" key="6">
    <source>
        <dbReference type="Proteomes" id="UP001165780"/>
    </source>
</evidence>
<dbReference type="Proteomes" id="UP001165780">
    <property type="component" value="Unplaced"/>
</dbReference>
<dbReference type="GO" id="GO:0035036">
    <property type="term" value="P:sperm-egg recognition"/>
    <property type="evidence" value="ECO:0007669"/>
    <property type="project" value="InterPro"/>
</dbReference>
<evidence type="ECO:0000256" key="4">
    <source>
        <dbReference type="SAM" id="SignalP"/>
    </source>
</evidence>
<dbReference type="PANTHER" id="PTHR35540:SF1">
    <property type="entry name" value="IZUMO SPERM-EGG FUSION PROTEIN 1"/>
    <property type="match status" value="1"/>
</dbReference>
<dbReference type="PANTHER" id="PTHR35540">
    <property type="entry name" value="IZUMO SPERM-EGG FUSION PROTEIN 1"/>
    <property type="match status" value="1"/>
</dbReference>
<dbReference type="GO" id="GO:0005886">
    <property type="term" value="C:plasma membrane"/>
    <property type="evidence" value="ECO:0007669"/>
    <property type="project" value="TreeGrafter"/>
</dbReference>
<dbReference type="InterPro" id="IPR036179">
    <property type="entry name" value="Ig-like_dom_sf"/>
</dbReference>
<dbReference type="GO" id="GO:0002080">
    <property type="term" value="C:acrosomal membrane"/>
    <property type="evidence" value="ECO:0007669"/>
    <property type="project" value="TreeGrafter"/>
</dbReference>
<dbReference type="GO" id="GO:0005102">
    <property type="term" value="F:signaling receptor binding"/>
    <property type="evidence" value="ECO:0007669"/>
    <property type="project" value="InterPro"/>
</dbReference>
<sequence length="379" mass="42647">MGAQVALLVAALAGCLLRARSCVICDPRVVAALDALEKEYLPTHLAPGRHRQVMERIRETVRDFRDLPYLEDTFMGVIDEATMETSVLSFLRSVRLIRNSGVADDTFVNEFSWMLTLEKAAFQGYVARFQRKDFCPNKCGTMLQLLIWCSNCKKQLHACRKSRDCGVLQINVHETEDLILDCELDWHKLSQGLTYYSFYRVWGSNPETLVSEGKRPTLIKRLVRPEDAGNYRCELGTERSGPATVIHFEVTGQSWESTDVWDSGSWVWEAVSFSERPGGPNFLSGCGFRPRGCGFLPRVRPPLTVAWLQAVRGVLISWEARVLGKGGVDRACLGHDRPSQDCSFSLLCQCCPKESWRRSRNQTPGPSISGFDPSSRQSV</sequence>
<dbReference type="Pfam" id="PF16706">
    <property type="entry name" value="Izumo-Ig"/>
    <property type="match status" value="1"/>
</dbReference>
<dbReference type="InterPro" id="IPR032700">
    <property type="entry name" value="IZUMO1"/>
</dbReference>
<dbReference type="Gene3D" id="2.60.40.10">
    <property type="entry name" value="Immunoglobulins"/>
    <property type="match status" value="1"/>
</dbReference>
<dbReference type="InterPro" id="IPR013783">
    <property type="entry name" value="Ig-like_fold"/>
</dbReference>
<keyword evidence="6" id="KW-1185">Reference proteome</keyword>
<dbReference type="GeneID" id="109252902"/>
<feature type="chain" id="PRO_5040980456" evidence="4">
    <location>
        <begin position="22"/>
        <end position="379"/>
    </location>
</feature>
<reference evidence="7" key="1">
    <citation type="submission" date="2025-08" db="UniProtKB">
        <authorList>
            <consortium name="RefSeq"/>
        </authorList>
    </citation>
    <scope>IDENTIFICATION</scope>
    <source>
        <tissue evidence="7">Whole blood</tissue>
    </source>
</reference>
<evidence type="ECO:0000256" key="1">
    <source>
        <dbReference type="ARBA" id="ARBA00009633"/>
    </source>
</evidence>
<feature type="compositionally biased region" description="Polar residues" evidence="3">
    <location>
        <begin position="361"/>
        <end position="379"/>
    </location>
</feature>
<dbReference type="Pfam" id="PF15005">
    <property type="entry name" value="IZUMO"/>
    <property type="match status" value="1"/>
</dbReference>
<dbReference type="GO" id="GO:0086080">
    <property type="term" value="F:protein binding involved in heterotypic cell-cell adhesion"/>
    <property type="evidence" value="ECO:0007669"/>
    <property type="project" value="TreeGrafter"/>
</dbReference>
<gene>
    <name evidence="7" type="primary">LOC109252902</name>
</gene>
<evidence type="ECO:0000259" key="5">
    <source>
        <dbReference type="Pfam" id="PF16706"/>
    </source>
</evidence>
<evidence type="ECO:0000256" key="3">
    <source>
        <dbReference type="SAM" id="MobiDB-lite"/>
    </source>
</evidence>
<proteinExistence type="inferred from homology"/>
<dbReference type="InterPro" id="IPR029389">
    <property type="entry name" value="IZUMO"/>
</dbReference>
<evidence type="ECO:0000256" key="2">
    <source>
        <dbReference type="ARBA" id="ARBA00022729"/>
    </source>
</evidence>
<dbReference type="InterPro" id="IPR032699">
    <property type="entry name" value="Izumo-Ig"/>
</dbReference>
<comment type="similarity">
    <text evidence="1">Belongs to the Izumo family.</text>
</comment>
<keyword evidence="2 4" id="KW-0732">Signal</keyword>
<evidence type="ECO:0000313" key="7">
    <source>
        <dbReference type="RefSeq" id="XP_053761547.1"/>
    </source>
</evidence>
<feature type="region of interest" description="Disordered" evidence="3">
    <location>
        <begin position="356"/>
        <end position="379"/>
    </location>
</feature>
<name>A0A9W2VS07_PANPR</name>
<dbReference type="RefSeq" id="XP_053761547.1">
    <property type="nucleotide sequence ID" value="XM_053905572.1"/>
</dbReference>
<feature type="signal peptide" evidence="4">
    <location>
        <begin position="1"/>
        <end position="21"/>
    </location>
</feature>
<organism evidence="6 7">
    <name type="scientific">Panthera pardus</name>
    <name type="common">Leopard</name>
    <name type="synonym">Felis pardus</name>
    <dbReference type="NCBI Taxonomy" id="9691"/>
    <lineage>
        <taxon>Eukaryota</taxon>
        <taxon>Metazoa</taxon>
        <taxon>Chordata</taxon>
        <taxon>Craniata</taxon>
        <taxon>Vertebrata</taxon>
        <taxon>Euteleostomi</taxon>
        <taxon>Mammalia</taxon>
        <taxon>Eutheria</taxon>
        <taxon>Laurasiatheria</taxon>
        <taxon>Carnivora</taxon>
        <taxon>Feliformia</taxon>
        <taxon>Felidae</taxon>
        <taxon>Pantherinae</taxon>
        <taxon>Panthera</taxon>
    </lineage>
</organism>
<accession>A0A9W2VS07</accession>